<evidence type="ECO:0000259" key="1">
    <source>
        <dbReference type="Pfam" id="PF20150"/>
    </source>
</evidence>
<comment type="caution">
    <text evidence="2">The sequence shown here is derived from an EMBL/GenBank/DDBJ whole genome shotgun (WGS) entry which is preliminary data.</text>
</comment>
<evidence type="ECO:0000313" key="2">
    <source>
        <dbReference type="EMBL" id="KAJ9139341.1"/>
    </source>
</evidence>
<reference evidence="2" key="1">
    <citation type="submission" date="2022-07" db="EMBL/GenBank/DDBJ databases">
        <title>Fungi with potential for degradation of polypropylene.</title>
        <authorList>
            <person name="Gostincar C."/>
        </authorList>
    </citation>
    <scope>NUCLEOTIDE SEQUENCE</scope>
    <source>
        <strain evidence="2">EXF-13287</strain>
    </source>
</reference>
<protein>
    <recommendedName>
        <fullName evidence="1">2EXR domain-containing protein</fullName>
    </recommendedName>
</protein>
<name>A0AA38VD54_9PEZI</name>
<dbReference type="Pfam" id="PF20150">
    <property type="entry name" value="2EXR"/>
    <property type="match status" value="1"/>
</dbReference>
<gene>
    <name evidence="2" type="ORF">NKR19_g7464</name>
</gene>
<proteinExistence type="predicted"/>
<dbReference type="EMBL" id="JANBVN010000130">
    <property type="protein sequence ID" value="KAJ9139341.1"/>
    <property type="molecule type" value="Genomic_DNA"/>
</dbReference>
<accession>A0AA38VD54</accession>
<dbReference type="Proteomes" id="UP001174691">
    <property type="component" value="Unassembled WGS sequence"/>
</dbReference>
<dbReference type="PANTHER" id="PTHR35910:SF6">
    <property type="entry name" value="2EXR DOMAIN-CONTAINING PROTEIN"/>
    <property type="match status" value="1"/>
</dbReference>
<sequence length="305" mass="35773">MADPPKQTFSRFSALPTELRLQIWRLSCTPRVVTVSWDIKAENYRVHFTTQPAILQVSSESRAEALSRVYTCFWTSHPVYFAPDLDTLYIARNRYIGYSDPVRNVAHNLRFAPDFVRSLAIDHVSPLERKEWETYSKWSLFKSFPQLEEAYLVLGGLERDNYIETEKKREGHGQKQTIELREPPIDSRRSADKELEDFVESWIYDLAVNSGWDDNLKLDDEVKTNKFLWTILHARRGDQWKNLWKCREAHVVTYGSEFEWWSSERSSELGWVDVPDGTIYRTRNGVRYYRRVPQGPTAAVAPLQS</sequence>
<evidence type="ECO:0000313" key="3">
    <source>
        <dbReference type="Proteomes" id="UP001174691"/>
    </source>
</evidence>
<dbReference type="PANTHER" id="PTHR35910">
    <property type="entry name" value="2EXR DOMAIN-CONTAINING PROTEIN"/>
    <property type="match status" value="1"/>
</dbReference>
<dbReference type="AlphaFoldDB" id="A0AA38VD54"/>
<feature type="domain" description="2EXR" evidence="1">
    <location>
        <begin position="9"/>
        <end position="88"/>
    </location>
</feature>
<keyword evidence="3" id="KW-1185">Reference proteome</keyword>
<organism evidence="2 3">
    <name type="scientific">Coniochaeta hoffmannii</name>
    <dbReference type="NCBI Taxonomy" id="91930"/>
    <lineage>
        <taxon>Eukaryota</taxon>
        <taxon>Fungi</taxon>
        <taxon>Dikarya</taxon>
        <taxon>Ascomycota</taxon>
        <taxon>Pezizomycotina</taxon>
        <taxon>Sordariomycetes</taxon>
        <taxon>Sordariomycetidae</taxon>
        <taxon>Coniochaetales</taxon>
        <taxon>Coniochaetaceae</taxon>
        <taxon>Coniochaeta</taxon>
    </lineage>
</organism>
<dbReference type="InterPro" id="IPR045518">
    <property type="entry name" value="2EXR"/>
</dbReference>